<keyword evidence="4" id="KW-0540">Nuclease</keyword>
<feature type="coiled-coil region" evidence="7">
    <location>
        <begin position="760"/>
        <end position="787"/>
    </location>
</feature>
<dbReference type="Proteomes" id="UP000072443">
    <property type="component" value="Unassembled WGS sequence"/>
</dbReference>
<sequence>MAATASNLTDTATAREYAAGAWLLVPPGLQAKAAGLGGSAMAYARAMFEGDVARYCARRAAAKAREAAEANLSVLLDVLQSLPAAVRDTGINATEEDIRTLAENAAEEMRFKNRIGWNVESLAGYAAEEYGINAEKIFKGIEEEGIGYRLKDEKFWRGQLRRIFARAAERYRREAGFVSRQSGLYASDDAVKRRRRQKRRNAAMLQTMTAINELGQEFTLEELGAKSVSNPALKRAELMVRIRGFEEIARLKGHGGEFFTMTCPSRMHKMHHYGKPNEKFSGETPSEAQAYMNKVWSRIRAELKEAGIQVYGFRVAEPHHDGTPHWHGLLFMEERHRTAFRRIVAKHACREDREELGLKYFATKKEAMGEARRLKARIRAEKGKAPTLAAIAATLKTEARFWENKHFKFWRQSPARARVDFEAINWARGTAAGYIAKYIAKNIDGRDQFGQSLGADYESDALMSMTETSERVDAWASHHGIRQFQQIGGVPVTLWRELRRIAPDASDDLLMLAQHAADMGDWARFTILLGGEAASREDCRLGLYKEESALPNRYGETKQPHIMGVYEKETGRVGISRVHSWTLGRTLGLKNGGNAAARTCVNNCRKSEFSAKPAQFLGSQPPAETIQDIENAKVSEWLMWKRGIGVQSAAYEVSDGIGAEMRQEYEKDMADIRTIEELAYMSDETRRKFEAAAAKTARSEEEKRQKDRETREYLSKLDAMRAPLHSALTPPAPKFDAKAVRAHDEAVRRSLTVRYTPPQYDTAESLLKSARRARREAAKQMARLYAAQS</sequence>
<dbReference type="GO" id="GO:0004519">
    <property type="term" value="F:endonuclease activity"/>
    <property type="evidence" value="ECO:0007669"/>
    <property type="project" value="UniProtKB-KW"/>
</dbReference>
<dbReference type="RefSeq" id="WP_061693475.1">
    <property type="nucleotide sequence ID" value="NZ_FEVP01000027.1"/>
</dbReference>
<evidence type="ECO:0000256" key="2">
    <source>
        <dbReference type="ARBA" id="ARBA00009260"/>
    </source>
</evidence>
<evidence type="ECO:0000256" key="7">
    <source>
        <dbReference type="SAM" id="Coils"/>
    </source>
</evidence>
<dbReference type="Pfam" id="PF05840">
    <property type="entry name" value="Phage_GPA"/>
    <property type="match status" value="2"/>
</dbReference>
<keyword evidence="6 9" id="KW-0378">Hydrolase</keyword>
<dbReference type="EMBL" id="FEVP01000027">
    <property type="protein sequence ID" value="CWQ04307.1"/>
    <property type="molecule type" value="Genomic_DNA"/>
</dbReference>
<keyword evidence="5" id="KW-0255">Endonuclease</keyword>
<dbReference type="GO" id="GO:0016787">
    <property type="term" value="F:hydrolase activity"/>
    <property type="evidence" value="ECO:0007669"/>
    <property type="project" value="UniProtKB-KW"/>
</dbReference>
<name>A0AB33TXR2_NEIME</name>
<organism evidence="9 10">
    <name type="scientific">Neisseria meningitidis</name>
    <dbReference type="NCBI Taxonomy" id="487"/>
    <lineage>
        <taxon>Bacteria</taxon>
        <taxon>Pseudomonadati</taxon>
        <taxon>Pseudomonadota</taxon>
        <taxon>Betaproteobacteria</taxon>
        <taxon>Neisseriales</taxon>
        <taxon>Neisseriaceae</taxon>
        <taxon>Neisseria</taxon>
    </lineage>
</organism>
<accession>A0AB33TXR2</accession>
<comment type="function">
    <text evidence="1">Possible endonuclease which induces a single-strand cut and initiates DNA replication.</text>
</comment>
<keyword evidence="3" id="KW-0235">DNA replication</keyword>
<feature type="domain" description="Replication gene A protein-like" evidence="8">
    <location>
        <begin position="403"/>
        <end position="446"/>
    </location>
</feature>
<evidence type="ECO:0000259" key="8">
    <source>
        <dbReference type="Pfam" id="PF05840"/>
    </source>
</evidence>
<evidence type="ECO:0000313" key="10">
    <source>
        <dbReference type="Proteomes" id="UP000072443"/>
    </source>
</evidence>
<evidence type="ECO:0000256" key="4">
    <source>
        <dbReference type="ARBA" id="ARBA00022722"/>
    </source>
</evidence>
<keyword evidence="7" id="KW-0175">Coiled coil</keyword>
<feature type="domain" description="Replication gene A protein-like" evidence="8">
    <location>
        <begin position="148"/>
        <end position="385"/>
    </location>
</feature>
<comment type="caution">
    <text evidence="9">The sequence shown here is derived from an EMBL/GenBank/DDBJ whole genome shotgun (WGS) entry which is preliminary data.</text>
</comment>
<dbReference type="InterPro" id="IPR008766">
    <property type="entry name" value="Replication_gene_A-like"/>
</dbReference>
<evidence type="ECO:0000256" key="5">
    <source>
        <dbReference type="ARBA" id="ARBA00022759"/>
    </source>
</evidence>
<dbReference type="GO" id="GO:0006260">
    <property type="term" value="P:DNA replication"/>
    <property type="evidence" value="ECO:0007669"/>
    <property type="project" value="UniProtKB-KW"/>
</dbReference>
<evidence type="ECO:0000256" key="3">
    <source>
        <dbReference type="ARBA" id="ARBA00022705"/>
    </source>
</evidence>
<dbReference type="EC" id="3.1.-.-" evidence="9"/>
<gene>
    <name evidence="9" type="primary">gpA</name>
    <name evidence="9" type="ORF">ERS514591_01769</name>
</gene>
<reference evidence="9 10" key="1">
    <citation type="submission" date="2016-02" db="EMBL/GenBank/DDBJ databases">
        <authorList>
            <consortium name="Pathogen Informatics"/>
        </authorList>
    </citation>
    <scope>NUCLEOTIDE SEQUENCE [LARGE SCALE GENOMIC DNA]</scope>
    <source>
        <strain evidence="9 10">2842STDY5881269</strain>
    </source>
</reference>
<protein>
    <submittedName>
        <fullName evidence="9">Replication gene A protein</fullName>
        <ecNumber evidence="9">3.1.-.-</ecNumber>
    </submittedName>
</protein>
<evidence type="ECO:0000256" key="1">
    <source>
        <dbReference type="ARBA" id="ARBA00003293"/>
    </source>
</evidence>
<evidence type="ECO:0000313" key="9">
    <source>
        <dbReference type="EMBL" id="CWQ04307.1"/>
    </source>
</evidence>
<dbReference type="AlphaFoldDB" id="A0AB33TXR2"/>
<proteinExistence type="inferred from homology"/>
<evidence type="ECO:0000256" key="6">
    <source>
        <dbReference type="ARBA" id="ARBA00022801"/>
    </source>
</evidence>
<comment type="similarity">
    <text evidence="2">Belongs to the phage GPA family.</text>
</comment>